<protein>
    <recommendedName>
        <fullName evidence="5">MoaB/Mog domain-containing protein</fullName>
    </recommendedName>
</protein>
<dbReference type="InterPro" id="IPR051920">
    <property type="entry name" value="MPT_Adenylyltrnsfr/MoaC-Rel"/>
</dbReference>
<dbReference type="PANTHER" id="PTHR43764:SF1">
    <property type="entry name" value="MOLYBDOPTERIN MOLYBDOTRANSFERASE"/>
    <property type="match status" value="1"/>
</dbReference>
<sequence>MLLATTSILHYPELDEASSSFLLEVLRGLPGLRLVIHEELQVSGHQYVVEEAMRRQCDEEEVDWLLTVGGTWPAPGPLSQQVVPAATRSVLERSLPGLLPWLRSEAWAQEPTGAVLEAGEAGIRGRTLILNLPGDRQLAAFYLQTAARVLVPLLQMVQGCDPTEMLTSPDQGTDRTVNAADALPGADDHGRSIHRPSLREADFEEFLKRRRS</sequence>
<keyword evidence="2" id="KW-0501">Molybdenum cofactor biosynthesis</keyword>
<comment type="caution">
    <text evidence="4">The sequence shown here is derived from an EMBL/GenBank/DDBJ whole genome shotgun (WGS) entry which is preliminary data.</text>
</comment>
<feature type="compositionally biased region" description="Polar residues" evidence="3">
    <location>
        <begin position="166"/>
        <end position="176"/>
    </location>
</feature>
<evidence type="ECO:0000256" key="1">
    <source>
        <dbReference type="ARBA" id="ARBA00005046"/>
    </source>
</evidence>
<feature type="compositionally biased region" description="Basic and acidic residues" evidence="3">
    <location>
        <begin position="186"/>
        <end position="195"/>
    </location>
</feature>
<name>A0A6B1DWI0_9CHLR</name>
<dbReference type="InterPro" id="IPR036425">
    <property type="entry name" value="MoaB/Mog-like_dom_sf"/>
</dbReference>
<comment type="pathway">
    <text evidence="1">Cofactor biosynthesis; molybdopterin biosynthesis.</text>
</comment>
<proteinExistence type="predicted"/>
<organism evidence="4">
    <name type="scientific">Caldilineaceae bacterium SB0662_bin_9</name>
    <dbReference type="NCBI Taxonomy" id="2605258"/>
    <lineage>
        <taxon>Bacteria</taxon>
        <taxon>Bacillati</taxon>
        <taxon>Chloroflexota</taxon>
        <taxon>Caldilineae</taxon>
        <taxon>Caldilineales</taxon>
        <taxon>Caldilineaceae</taxon>
    </lineage>
</organism>
<dbReference type="PANTHER" id="PTHR43764">
    <property type="entry name" value="MOLYBDENUM COFACTOR BIOSYNTHESIS"/>
    <property type="match status" value="1"/>
</dbReference>
<evidence type="ECO:0000256" key="3">
    <source>
        <dbReference type="SAM" id="MobiDB-lite"/>
    </source>
</evidence>
<accession>A0A6B1DWI0</accession>
<gene>
    <name evidence="4" type="ORF">F4Y08_12445</name>
</gene>
<dbReference type="AlphaFoldDB" id="A0A6B1DWI0"/>
<dbReference type="SUPFAM" id="SSF53218">
    <property type="entry name" value="Molybdenum cofactor biosynthesis proteins"/>
    <property type="match status" value="1"/>
</dbReference>
<evidence type="ECO:0008006" key="5">
    <source>
        <dbReference type="Google" id="ProtNLM"/>
    </source>
</evidence>
<reference evidence="4" key="1">
    <citation type="submission" date="2019-09" db="EMBL/GenBank/DDBJ databases">
        <title>Characterisation of the sponge microbiome using genome-centric metagenomics.</title>
        <authorList>
            <person name="Engelberts J.P."/>
            <person name="Robbins S.J."/>
            <person name="De Goeij J.M."/>
            <person name="Aranda M."/>
            <person name="Bell S.C."/>
            <person name="Webster N.S."/>
        </authorList>
    </citation>
    <scope>NUCLEOTIDE SEQUENCE</scope>
    <source>
        <strain evidence="4">SB0662_bin_9</strain>
    </source>
</reference>
<dbReference type="Gene3D" id="3.40.980.10">
    <property type="entry name" value="MoaB/Mog-like domain"/>
    <property type="match status" value="1"/>
</dbReference>
<dbReference type="GO" id="GO:0006777">
    <property type="term" value="P:Mo-molybdopterin cofactor biosynthetic process"/>
    <property type="evidence" value="ECO:0007669"/>
    <property type="project" value="UniProtKB-KW"/>
</dbReference>
<dbReference type="EMBL" id="VXPY01000087">
    <property type="protein sequence ID" value="MYD91125.1"/>
    <property type="molecule type" value="Genomic_DNA"/>
</dbReference>
<evidence type="ECO:0000256" key="2">
    <source>
        <dbReference type="ARBA" id="ARBA00023150"/>
    </source>
</evidence>
<feature type="region of interest" description="Disordered" evidence="3">
    <location>
        <begin position="166"/>
        <end position="195"/>
    </location>
</feature>
<evidence type="ECO:0000313" key="4">
    <source>
        <dbReference type="EMBL" id="MYD91125.1"/>
    </source>
</evidence>